<dbReference type="PROSITE" id="PS01180">
    <property type="entry name" value="CUB"/>
    <property type="match status" value="1"/>
</dbReference>
<feature type="domain" description="CUB" evidence="3">
    <location>
        <begin position="162"/>
        <end position="274"/>
    </location>
</feature>
<comment type="caution">
    <text evidence="4">The sequence shown here is derived from an EMBL/GenBank/DDBJ whole genome shotgun (WGS) entry which is preliminary data.</text>
</comment>
<reference evidence="4 5" key="1">
    <citation type="submission" date="2024-05" db="EMBL/GenBank/DDBJ databases">
        <authorList>
            <person name="Wallberg A."/>
        </authorList>
    </citation>
    <scope>NUCLEOTIDE SEQUENCE [LARGE SCALE GENOMIC DNA]</scope>
</reference>
<sequence>VCNPSCNQTVLIDNNWMGSLFTWNSLGWDAGLNYPDNCVCILTVDITATATVTTTFNVTSMVTGAPGSCTGDNIIYEGAINSTRKHCGSLAYLTHSTNNMFPGNKSFTVTFTSTNLDETNVGFSLMLTAVLFTTTTSTTTTTPEIAQCDCINTTVVIDSSWPGGEFYWATPGWYDALDYPENCICILTVEILTTAEVNITFDPLSVLAGTPGECNDDNVKFSNGGPSFCGSLSYVTHPSTNIVPANTTFTVTFTSTDADGGLTDSGFELILTAIIFATTTSTTSSTTTTVA</sequence>
<name>A0AAV2Q127_MEGNR</name>
<dbReference type="Proteomes" id="UP001497623">
    <property type="component" value="Unassembled WGS sequence"/>
</dbReference>
<comment type="caution">
    <text evidence="2">Lacks conserved residue(s) required for the propagation of feature annotation.</text>
</comment>
<dbReference type="InterPro" id="IPR000859">
    <property type="entry name" value="CUB_dom"/>
</dbReference>
<dbReference type="SMART" id="SM00042">
    <property type="entry name" value="CUB"/>
    <property type="match status" value="1"/>
</dbReference>
<evidence type="ECO:0000313" key="4">
    <source>
        <dbReference type="EMBL" id="CAL4068404.1"/>
    </source>
</evidence>
<keyword evidence="1" id="KW-1015">Disulfide bond</keyword>
<proteinExistence type="predicted"/>
<organism evidence="4 5">
    <name type="scientific">Meganyctiphanes norvegica</name>
    <name type="common">Northern krill</name>
    <name type="synonym">Thysanopoda norvegica</name>
    <dbReference type="NCBI Taxonomy" id="48144"/>
    <lineage>
        <taxon>Eukaryota</taxon>
        <taxon>Metazoa</taxon>
        <taxon>Ecdysozoa</taxon>
        <taxon>Arthropoda</taxon>
        <taxon>Crustacea</taxon>
        <taxon>Multicrustacea</taxon>
        <taxon>Malacostraca</taxon>
        <taxon>Eumalacostraca</taxon>
        <taxon>Eucarida</taxon>
        <taxon>Euphausiacea</taxon>
        <taxon>Euphausiidae</taxon>
        <taxon>Meganyctiphanes</taxon>
    </lineage>
</organism>
<evidence type="ECO:0000256" key="2">
    <source>
        <dbReference type="PROSITE-ProRule" id="PRU00059"/>
    </source>
</evidence>
<dbReference type="EMBL" id="CAXKWB010003124">
    <property type="protein sequence ID" value="CAL4068404.1"/>
    <property type="molecule type" value="Genomic_DNA"/>
</dbReference>
<evidence type="ECO:0000313" key="5">
    <source>
        <dbReference type="Proteomes" id="UP001497623"/>
    </source>
</evidence>
<keyword evidence="5" id="KW-1185">Reference proteome</keyword>
<dbReference type="AlphaFoldDB" id="A0AAV2Q127"/>
<protein>
    <recommendedName>
        <fullName evidence="3">CUB domain-containing protein</fullName>
    </recommendedName>
</protein>
<feature type="non-terminal residue" evidence="4">
    <location>
        <position position="1"/>
    </location>
</feature>
<dbReference type="SUPFAM" id="SSF49854">
    <property type="entry name" value="Spermadhesin, CUB domain"/>
    <property type="match status" value="1"/>
</dbReference>
<evidence type="ECO:0000256" key="1">
    <source>
        <dbReference type="ARBA" id="ARBA00023157"/>
    </source>
</evidence>
<feature type="non-terminal residue" evidence="4">
    <location>
        <position position="291"/>
    </location>
</feature>
<dbReference type="Gene3D" id="2.60.120.290">
    <property type="entry name" value="Spermadhesin, CUB domain"/>
    <property type="match status" value="2"/>
</dbReference>
<dbReference type="InterPro" id="IPR035914">
    <property type="entry name" value="Sperma_CUB_dom_sf"/>
</dbReference>
<evidence type="ECO:0000259" key="3">
    <source>
        <dbReference type="PROSITE" id="PS01180"/>
    </source>
</evidence>
<accession>A0AAV2Q127</accession>
<gene>
    <name evidence="4" type="ORF">MNOR_LOCUS7206</name>
</gene>